<evidence type="ECO:0000256" key="2">
    <source>
        <dbReference type="ARBA" id="ARBA00022989"/>
    </source>
</evidence>
<keyword evidence="4 6" id="KW-0472">Membrane</keyword>
<evidence type="ECO:0000256" key="1">
    <source>
        <dbReference type="ARBA" id="ARBA00022692"/>
    </source>
</evidence>
<comment type="function">
    <text evidence="6">Negative regulator of FtsZ ring formation; modulates the frequency and position of FtsZ ring formation. Inhibits FtsZ ring formation at polar sites. Interacts either with FtsZ or with one of its binding partners to promote depolymerization.</text>
</comment>
<protein>
    <recommendedName>
        <fullName evidence="6">Septation ring formation regulator EzrA</fullName>
    </recommendedName>
</protein>
<feature type="coiled-coil region" evidence="6">
    <location>
        <begin position="318"/>
        <end position="414"/>
    </location>
</feature>
<dbReference type="InterPro" id="IPR010379">
    <property type="entry name" value="EzrA"/>
</dbReference>
<name>A0ABS2EQY2_9LACO</name>
<keyword evidence="6" id="KW-0131">Cell cycle</keyword>
<reference evidence="8 9" key="1">
    <citation type="journal article" date="2021" name="Sci. Rep.">
        <title>The distribution of antibiotic resistance genes in chicken gut microbiota commensals.</title>
        <authorList>
            <person name="Juricova H."/>
            <person name="Matiasovicova J."/>
            <person name="Kubasova T."/>
            <person name="Cejkova D."/>
            <person name="Rychlik I."/>
        </authorList>
    </citation>
    <scope>NUCLEOTIDE SEQUENCE [LARGE SCALE GENOMIC DNA]</scope>
    <source>
        <strain evidence="8 9">An810</strain>
    </source>
</reference>
<feature type="coiled-coil region" evidence="6">
    <location>
        <begin position="127"/>
        <end position="154"/>
    </location>
</feature>
<feature type="topological domain" description="Cytoplasmic" evidence="6">
    <location>
        <begin position="23"/>
        <end position="568"/>
    </location>
</feature>
<dbReference type="Pfam" id="PF06160">
    <property type="entry name" value="EzrA"/>
    <property type="match status" value="1"/>
</dbReference>
<keyword evidence="2 6" id="KW-1133">Transmembrane helix</keyword>
<keyword evidence="6" id="KW-0132">Cell division</keyword>
<evidence type="ECO:0000256" key="6">
    <source>
        <dbReference type="HAMAP-Rule" id="MF_00728"/>
    </source>
</evidence>
<evidence type="ECO:0000313" key="8">
    <source>
        <dbReference type="EMBL" id="MBM6754810.1"/>
    </source>
</evidence>
<keyword evidence="6" id="KW-1003">Cell membrane</keyword>
<keyword evidence="1 6" id="KW-0812">Transmembrane</keyword>
<evidence type="ECO:0000313" key="9">
    <source>
        <dbReference type="Proteomes" id="UP000776629"/>
    </source>
</evidence>
<evidence type="ECO:0000256" key="4">
    <source>
        <dbReference type="ARBA" id="ARBA00023136"/>
    </source>
</evidence>
<comment type="caution">
    <text evidence="8">The sequence shown here is derived from an EMBL/GenBank/DDBJ whole genome shotgun (WGS) entry which is preliminary data.</text>
</comment>
<keyword evidence="3 6" id="KW-0175">Coiled coil</keyword>
<comment type="similarity">
    <text evidence="6">Belongs to the EzrA family.</text>
</comment>
<evidence type="ECO:0000256" key="5">
    <source>
        <dbReference type="ARBA" id="ARBA00023210"/>
    </source>
</evidence>
<evidence type="ECO:0000256" key="3">
    <source>
        <dbReference type="ARBA" id="ARBA00023054"/>
    </source>
</evidence>
<keyword evidence="5 6" id="KW-0717">Septation</keyword>
<organism evidence="8 9">
    <name type="scientific">Limosilactobacillus alvi</name>
    <dbReference type="NCBI Taxonomy" id="990412"/>
    <lineage>
        <taxon>Bacteria</taxon>
        <taxon>Bacillati</taxon>
        <taxon>Bacillota</taxon>
        <taxon>Bacilli</taxon>
        <taxon>Lactobacillales</taxon>
        <taxon>Lactobacillaceae</taxon>
        <taxon>Limosilactobacillus</taxon>
    </lineage>
</organism>
<proteinExistence type="inferred from homology"/>
<dbReference type="NCBIfam" id="NF003409">
    <property type="entry name" value="PRK04778.1-3"/>
    <property type="match status" value="1"/>
</dbReference>
<accession>A0ABS2EQY2</accession>
<evidence type="ECO:0000256" key="7">
    <source>
        <dbReference type="SAM" id="Phobius"/>
    </source>
</evidence>
<dbReference type="RefSeq" id="WP_204777046.1">
    <property type="nucleotide sequence ID" value="NZ_JACJJQ010000054.1"/>
</dbReference>
<feature type="topological domain" description="Extracellular" evidence="6">
    <location>
        <begin position="1"/>
        <end position="3"/>
    </location>
</feature>
<keyword evidence="9" id="KW-1185">Reference proteome</keyword>
<sequence length="568" mass="65198">MVQILIIILVIALLVIVGLFVYQRQTLKKLSTYGQSIQAIPLQKIDQRLSKEKVQTLMGESLKTFTDLRQQFDKKLVPNVKKMQHQIELLSQEAKTTALFTIAGSVSTLAEEVASLLDETKKIETALDKLDASVKNQTEALTKLRQTYNQFSRQLDDEGFSYGESKVKLNQQLIDLQKKFEHFAEVANQGDHQAAQEILDELRTETQNYEKLLKTVPELYRPLYTTFPDQLAELSSGYEELKKKNYNFTEANLPDQIKDLSGEQKFALEKLTELEIGPVKGAVDHLAPAIDHLYDVMQKELDARPQVKKLFPKTKTHLEHAESQNRQLLNELDKLSISYTLNHNEIADARGLSEQLRQQRSTLETDEAGLNDHSAIESQVLTHLEKTENELTAIEKQQQEINQSVATLREDEERAQRALQRFAVDLKTTKRRVENLNLPGIPQDYLDYFFVVSNEVKKLSQLMNQPQIDMEEITKQLLVVQSDLGTLRERTTSLRDSAELTERLIQYAHRLSVDHEEIEKAIEEAQTLFSEYKYAESLETLGTAVEEAEPGSFKRLEDSYYQEVEEPK</sequence>
<dbReference type="EMBL" id="JACJJQ010000054">
    <property type="protein sequence ID" value="MBM6754810.1"/>
    <property type="molecule type" value="Genomic_DNA"/>
</dbReference>
<dbReference type="Proteomes" id="UP000776629">
    <property type="component" value="Unassembled WGS sequence"/>
</dbReference>
<comment type="subcellular location">
    <subcellularLocation>
        <location evidence="6">Cell membrane</location>
        <topology evidence="6">Single-pass membrane protein</topology>
    </subcellularLocation>
    <text evidence="6">Colocalized with FtsZ to the nascent septal site.</text>
</comment>
<gene>
    <name evidence="6 8" type="primary">ezrA</name>
    <name evidence="8" type="ORF">H5993_08580</name>
</gene>
<feature type="transmembrane region" description="Helical" evidence="7">
    <location>
        <begin position="6"/>
        <end position="22"/>
    </location>
</feature>
<dbReference type="HAMAP" id="MF_00728">
    <property type="entry name" value="EzrA"/>
    <property type="match status" value="1"/>
</dbReference>